<dbReference type="InterPro" id="IPR036397">
    <property type="entry name" value="RNaseH_sf"/>
</dbReference>
<dbReference type="PROSITE" id="PS50879">
    <property type="entry name" value="RNASE_H_1"/>
    <property type="match status" value="1"/>
</dbReference>
<proteinExistence type="predicted"/>
<dbReference type="PANTHER" id="PTHR47723">
    <property type="entry name" value="OS05G0353850 PROTEIN"/>
    <property type="match status" value="1"/>
</dbReference>
<reference evidence="2 3" key="1">
    <citation type="journal article" date="2020" name="IScience">
        <title>Genome Sequencing of the Endangered Kingdonia uniflora (Circaeasteraceae, Ranunculales) Reveals Potential Mechanisms of Evolutionary Specialization.</title>
        <authorList>
            <person name="Sun Y."/>
            <person name="Deng T."/>
            <person name="Zhang A."/>
            <person name="Moore M.J."/>
            <person name="Landis J.B."/>
            <person name="Lin N."/>
            <person name="Zhang H."/>
            <person name="Zhang X."/>
            <person name="Huang J."/>
            <person name="Zhang X."/>
            <person name="Sun H."/>
            <person name="Wang H."/>
        </authorList>
    </citation>
    <scope>NUCLEOTIDE SEQUENCE [LARGE SCALE GENOMIC DNA]</scope>
    <source>
        <strain evidence="2">TB1705</strain>
        <tissue evidence="2">Leaf</tissue>
    </source>
</reference>
<dbReference type="Pfam" id="PF13456">
    <property type="entry name" value="RVT_3"/>
    <property type="match status" value="1"/>
</dbReference>
<dbReference type="SUPFAM" id="SSF53098">
    <property type="entry name" value="Ribonuclease H-like"/>
    <property type="match status" value="1"/>
</dbReference>
<sequence>MIYAKFHTNSGKRIKYNKNSSVWPGIKFAETINKPFIGWIIGNGKKIDFWRDSWATCTPLREHIDLPNHLWKLCTAKVSDFINSDGWNVPSDIFLAFLAMGIDITSIPCNPNDEDIQIWKSDIHGEFSVKNAFESTRNRLDTAWWWKFIWLKCLYPGLSGFAWRLMNQILPTDDLIQRKGIQLASICTHCGCIAETVDHLFFECTKVKVLWSWATSTFNLAAVSKHERWKQILEKSQALSTYINDLWITMVLSVSRWLWNARNKLRFDERKLSIREIQNRVLREIDNNAKMSKHVVKSCMWKLLNISEIKLCCDGSSLGNPGPSGIGVVYRDWEGRVMGRFYKSVGITTNYLAEVNTIIDGVDKAIHRGWKNLWIVSDSSAAINAFTTHKIPWKFRNKWIQLLSSMQSIRFSATWREADYLADTMAK</sequence>
<gene>
    <name evidence="2" type="ORF">GIB67_031742</name>
</gene>
<name>A0A7J7NJV2_9MAGN</name>
<organism evidence="2 3">
    <name type="scientific">Kingdonia uniflora</name>
    <dbReference type="NCBI Taxonomy" id="39325"/>
    <lineage>
        <taxon>Eukaryota</taxon>
        <taxon>Viridiplantae</taxon>
        <taxon>Streptophyta</taxon>
        <taxon>Embryophyta</taxon>
        <taxon>Tracheophyta</taxon>
        <taxon>Spermatophyta</taxon>
        <taxon>Magnoliopsida</taxon>
        <taxon>Ranunculales</taxon>
        <taxon>Circaeasteraceae</taxon>
        <taxon>Kingdonia</taxon>
    </lineage>
</organism>
<dbReference type="InterPro" id="IPR026960">
    <property type="entry name" value="RVT-Znf"/>
</dbReference>
<protein>
    <recommendedName>
        <fullName evidence="1">RNase H type-1 domain-containing protein</fullName>
    </recommendedName>
</protein>
<feature type="domain" description="RNase H type-1" evidence="1">
    <location>
        <begin position="305"/>
        <end position="427"/>
    </location>
</feature>
<dbReference type="InterPro" id="IPR012337">
    <property type="entry name" value="RNaseH-like_sf"/>
</dbReference>
<evidence type="ECO:0000313" key="3">
    <source>
        <dbReference type="Proteomes" id="UP000541444"/>
    </source>
</evidence>
<dbReference type="EMBL" id="JACGCM010000724">
    <property type="protein sequence ID" value="KAF6167541.1"/>
    <property type="molecule type" value="Genomic_DNA"/>
</dbReference>
<accession>A0A7J7NJV2</accession>
<dbReference type="Pfam" id="PF13966">
    <property type="entry name" value="zf-RVT"/>
    <property type="match status" value="1"/>
</dbReference>
<dbReference type="Proteomes" id="UP000541444">
    <property type="component" value="Unassembled WGS sequence"/>
</dbReference>
<dbReference type="InterPro" id="IPR044730">
    <property type="entry name" value="RNase_H-like_dom_plant"/>
</dbReference>
<dbReference type="Gene3D" id="3.30.420.10">
    <property type="entry name" value="Ribonuclease H-like superfamily/Ribonuclease H"/>
    <property type="match status" value="1"/>
</dbReference>
<dbReference type="InterPro" id="IPR002156">
    <property type="entry name" value="RNaseH_domain"/>
</dbReference>
<keyword evidence="3" id="KW-1185">Reference proteome</keyword>
<evidence type="ECO:0000313" key="2">
    <source>
        <dbReference type="EMBL" id="KAF6167541.1"/>
    </source>
</evidence>
<dbReference type="GO" id="GO:0003676">
    <property type="term" value="F:nucleic acid binding"/>
    <property type="evidence" value="ECO:0007669"/>
    <property type="project" value="InterPro"/>
</dbReference>
<comment type="caution">
    <text evidence="2">The sequence shown here is derived from an EMBL/GenBank/DDBJ whole genome shotgun (WGS) entry which is preliminary data.</text>
</comment>
<evidence type="ECO:0000259" key="1">
    <source>
        <dbReference type="PROSITE" id="PS50879"/>
    </source>
</evidence>
<dbReference type="OrthoDB" id="1380667at2759"/>
<dbReference type="CDD" id="cd06222">
    <property type="entry name" value="RNase_H_like"/>
    <property type="match status" value="1"/>
</dbReference>
<dbReference type="InterPro" id="IPR053151">
    <property type="entry name" value="RNase_H-like"/>
</dbReference>
<dbReference type="GO" id="GO:0004523">
    <property type="term" value="F:RNA-DNA hybrid ribonuclease activity"/>
    <property type="evidence" value="ECO:0007669"/>
    <property type="project" value="InterPro"/>
</dbReference>
<dbReference type="PANTHER" id="PTHR47723:SF23">
    <property type="entry name" value="REVERSE TRANSCRIPTASE-LIKE PROTEIN"/>
    <property type="match status" value="1"/>
</dbReference>
<dbReference type="AlphaFoldDB" id="A0A7J7NJV2"/>